<evidence type="ECO:0000313" key="3">
    <source>
        <dbReference type="Proteomes" id="UP001596977"/>
    </source>
</evidence>
<name>A0ABW3HEE2_9SPHN</name>
<protein>
    <submittedName>
        <fullName evidence="2">Nuclear transport factor 2 family protein</fullName>
    </submittedName>
</protein>
<dbReference type="RefSeq" id="WP_264946514.1">
    <property type="nucleotide sequence ID" value="NZ_JAPDRA010000015.1"/>
</dbReference>
<dbReference type="Pfam" id="PF12680">
    <property type="entry name" value="SnoaL_2"/>
    <property type="match status" value="1"/>
</dbReference>
<evidence type="ECO:0000259" key="1">
    <source>
        <dbReference type="Pfam" id="PF12680"/>
    </source>
</evidence>
<feature type="domain" description="SnoaL-like" evidence="1">
    <location>
        <begin position="36"/>
        <end position="134"/>
    </location>
</feature>
<dbReference type="EMBL" id="JBHTJG010000015">
    <property type="protein sequence ID" value="MFD0948603.1"/>
    <property type="molecule type" value="Genomic_DNA"/>
</dbReference>
<dbReference type="InterPro" id="IPR037401">
    <property type="entry name" value="SnoaL-like"/>
</dbReference>
<dbReference type="InterPro" id="IPR032710">
    <property type="entry name" value="NTF2-like_dom_sf"/>
</dbReference>
<organism evidence="2 3">
    <name type="scientific">Sphingomonas canadensis</name>
    <dbReference type="NCBI Taxonomy" id="1219257"/>
    <lineage>
        <taxon>Bacteria</taxon>
        <taxon>Pseudomonadati</taxon>
        <taxon>Pseudomonadota</taxon>
        <taxon>Alphaproteobacteria</taxon>
        <taxon>Sphingomonadales</taxon>
        <taxon>Sphingomonadaceae</taxon>
        <taxon>Sphingomonas</taxon>
    </lineage>
</organism>
<sequence length="152" mass="16995">MPLPPPSVPQTEAERLAFPEDDPSPLAVVNRFNQLAFFDRKPVAAMRRYLAPGFIERYPDFAAPDEPASDKEAAIGFFETRGWKEGEGNVSTVYQVLADGDRVMVFHHMTRGPGDPGLAFVDIFRVRDGLIVEHWAVGQPVSDKRSGRHPMF</sequence>
<dbReference type="Gene3D" id="3.10.450.50">
    <property type="match status" value="1"/>
</dbReference>
<dbReference type="Proteomes" id="UP001596977">
    <property type="component" value="Unassembled WGS sequence"/>
</dbReference>
<gene>
    <name evidence="2" type="ORF">ACFQ1E_19850</name>
</gene>
<reference evidence="3" key="1">
    <citation type="journal article" date="2019" name="Int. J. Syst. Evol. Microbiol.">
        <title>The Global Catalogue of Microorganisms (GCM) 10K type strain sequencing project: providing services to taxonomists for standard genome sequencing and annotation.</title>
        <authorList>
            <consortium name="The Broad Institute Genomics Platform"/>
            <consortium name="The Broad Institute Genome Sequencing Center for Infectious Disease"/>
            <person name="Wu L."/>
            <person name="Ma J."/>
        </authorList>
    </citation>
    <scope>NUCLEOTIDE SEQUENCE [LARGE SCALE GENOMIC DNA]</scope>
    <source>
        <strain evidence="3">CCUG 62982</strain>
    </source>
</reference>
<keyword evidence="3" id="KW-1185">Reference proteome</keyword>
<comment type="caution">
    <text evidence="2">The sequence shown here is derived from an EMBL/GenBank/DDBJ whole genome shotgun (WGS) entry which is preliminary data.</text>
</comment>
<accession>A0ABW3HEE2</accession>
<evidence type="ECO:0000313" key="2">
    <source>
        <dbReference type="EMBL" id="MFD0948603.1"/>
    </source>
</evidence>
<dbReference type="SUPFAM" id="SSF54427">
    <property type="entry name" value="NTF2-like"/>
    <property type="match status" value="1"/>
</dbReference>
<proteinExistence type="predicted"/>